<accession>A0A9N9AIQ0</accession>
<evidence type="ECO:0000313" key="2">
    <source>
        <dbReference type="Proteomes" id="UP000789396"/>
    </source>
</evidence>
<dbReference type="OrthoDB" id="1262810at2759"/>
<keyword evidence="2" id="KW-1185">Reference proteome</keyword>
<protein>
    <submittedName>
        <fullName evidence="1">10731_t:CDS:1</fullName>
    </submittedName>
</protein>
<comment type="caution">
    <text evidence="1">The sequence shown here is derived from an EMBL/GenBank/DDBJ whole genome shotgun (WGS) entry which is preliminary data.</text>
</comment>
<evidence type="ECO:0000313" key="1">
    <source>
        <dbReference type="EMBL" id="CAG8530418.1"/>
    </source>
</evidence>
<dbReference type="EMBL" id="CAJVPZ010003455">
    <property type="protein sequence ID" value="CAG8530418.1"/>
    <property type="molecule type" value="Genomic_DNA"/>
</dbReference>
<organism evidence="1 2">
    <name type="scientific">Racocetra fulgida</name>
    <dbReference type="NCBI Taxonomy" id="60492"/>
    <lineage>
        <taxon>Eukaryota</taxon>
        <taxon>Fungi</taxon>
        <taxon>Fungi incertae sedis</taxon>
        <taxon>Mucoromycota</taxon>
        <taxon>Glomeromycotina</taxon>
        <taxon>Glomeromycetes</taxon>
        <taxon>Diversisporales</taxon>
        <taxon>Gigasporaceae</taxon>
        <taxon>Racocetra</taxon>
    </lineage>
</organism>
<proteinExistence type="predicted"/>
<feature type="non-terminal residue" evidence="1">
    <location>
        <position position="1"/>
    </location>
</feature>
<gene>
    <name evidence="1" type="ORF">RFULGI_LOCUS3765</name>
</gene>
<reference evidence="1" key="1">
    <citation type="submission" date="2021-06" db="EMBL/GenBank/DDBJ databases">
        <authorList>
            <person name="Kallberg Y."/>
            <person name="Tangrot J."/>
            <person name="Rosling A."/>
        </authorList>
    </citation>
    <scope>NUCLEOTIDE SEQUENCE</scope>
    <source>
        <strain evidence="1">IN212</strain>
    </source>
</reference>
<dbReference type="AlphaFoldDB" id="A0A9N9AIQ0"/>
<dbReference type="Proteomes" id="UP000789396">
    <property type="component" value="Unassembled WGS sequence"/>
</dbReference>
<name>A0A9N9AIQ0_9GLOM</name>
<sequence>EVFGHVNGIKFLDLDESAVLDLLEYELPRNQEIYWNPSEDTHPNQHWIDQILAIFMFENSQYDFLEFSKFPLLPMEWPEKKLVLFNPYDPLLFLPPELYDYGPMIPILAKLGVRFTTCKPPPQNNGLNPNLAIIRECILLSTPTNMVESLKRAVSKSSKTLEQIFLDLNSDEIEKFRNFVRNASRINLGKLY</sequence>